<evidence type="ECO:0000313" key="4">
    <source>
        <dbReference type="Proteomes" id="UP001165395"/>
    </source>
</evidence>
<dbReference type="Gene3D" id="3.40.50.12780">
    <property type="entry name" value="N-terminal domain of ligase-like"/>
    <property type="match status" value="1"/>
</dbReference>
<keyword evidence="1" id="KW-0436">Ligase</keyword>
<dbReference type="EMBL" id="JAJBZT010000002">
    <property type="protein sequence ID" value="MCB6182912.1"/>
    <property type="molecule type" value="Genomic_DNA"/>
</dbReference>
<dbReference type="RefSeq" id="WP_227179124.1">
    <property type="nucleotide sequence ID" value="NZ_JAJBZT010000002.1"/>
</dbReference>
<comment type="caution">
    <text evidence="3">The sequence shown here is derived from an EMBL/GenBank/DDBJ whole genome shotgun (WGS) entry which is preliminary data.</text>
</comment>
<dbReference type="PANTHER" id="PTHR43767:SF8">
    <property type="entry name" value="LONG-CHAIN-FATTY-ACID--COA LIGASE"/>
    <property type="match status" value="1"/>
</dbReference>
<evidence type="ECO:0000313" key="3">
    <source>
        <dbReference type="EMBL" id="MCB6182912.1"/>
    </source>
</evidence>
<dbReference type="InterPro" id="IPR042099">
    <property type="entry name" value="ANL_N_sf"/>
</dbReference>
<evidence type="ECO:0000256" key="1">
    <source>
        <dbReference type="ARBA" id="ARBA00022598"/>
    </source>
</evidence>
<sequence>MTQLPLVPHPLADVPFALLADRTISRQQFLSHVMSFSDALPNHGVLMNLCGDRYSFLVSLFAATRKGLLSVLPNSLAPEHLKAIVEQYPDIVVVRTDENPLPSQASVSVDIDALSSDWVGDSPLIPFDQTIACLFTSGSTGVPTVHFKQFGRLVYSMEGSAERLWAAAGGVCSVVGTAPFRHMYGFESSALLSVFGGGVLVDEMPFFPADIAACLAKMPAPRLLVTTPYHLRNLLESGTALPEVALILSATAPLSLELAEAVEARFQVPVWEIYGSTETGQIATRRATENALWTCLPHIRVLQNDEDTWAEGLLIERPQVINDVVELVGEDKFRFIDRKGNLVSVAGKRSSLSFLNTILLRVDGVKDGVFFVPPKKEHDEIERLAAFVVLAPNANKADVLMGLRQYIDPVFLPRPFIVVDDIPRDVNGKVLAKSLQAMITTHFAGARHE</sequence>
<proteinExistence type="predicted"/>
<dbReference type="Proteomes" id="UP001165395">
    <property type="component" value="Unassembled WGS sequence"/>
</dbReference>
<feature type="domain" description="AMP-dependent synthetase/ligase" evidence="2">
    <location>
        <begin position="21"/>
        <end position="293"/>
    </location>
</feature>
<dbReference type="PANTHER" id="PTHR43767">
    <property type="entry name" value="LONG-CHAIN-FATTY-ACID--COA LIGASE"/>
    <property type="match status" value="1"/>
</dbReference>
<dbReference type="Gene3D" id="3.30.300.30">
    <property type="match status" value="1"/>
</dbReference>
<keyword evidence="4" id="KW-1185">Reference proteome</keyword>
<dbReference type="InterPro" id="IPR050237">
    <property type="entry name" value="ATP-dep_AMP-bd_enzyme"/>
</dbReference>
<gene>
    <name evidence="3" type="ORF">LIN78_05035</name>
</gene>
<reference evidence="3" key="1">
    <citation type="submission" date="2021-10" db="EMBL/GenBank/DDBJ databases">
        <title>The complete genome sequence of Leeia sp. TBRC 13508.</title>
        <authorList>
            <person name="Charoenyingcharoen P."/>
            <person name="Yukphan P."/>
        </authorList>
    </citation>
    <scope>NUCLEOTIDE SEQUENCE</scope>
    <source>
        <strain evidence="3">TBRC 13508</strain>
    </source>
</reference>
<dbReference type="Pfam" id="PF00501">
    <property type="entry name" value="AMP-binding"/>
    <property type="match status" value="1"/>
</dbReference>
<evidence type="ECO:0000259" key="2">
    <source>
        <dbReference type="Pfam" id="PF00501"/>
    </source>
</evidence>
<dbReference type="InterPro" id="IPR000873">
    <property type="entry name" value="AMP-dep_synth/lig_dom"/>
</dbReference>
<name>A0ABS8D411_9NEIS</name>
<organism evidence="3 4">
    <name type="scientific">Leeia speluncae</name>
    <dbReference type="NCBI Taxonomy" id="2884804"/>
    <lineage>
        <taxon>Bacteria</taxon>
        <taxon>Pseudomonadati</taxon>
        <taxon>Pseudomonadota</taxon>
        <taxon>Betaproteobacteria</taxon>
        <taxon>Neisseriales</taxon>
        <taxon>Leeiaceae</taxon>
        <taxon>Leeia</taxon>
    </lineage>
</organism>
<protein>
    <submittedName>
        <fullName evidence="3">AMP-binding protein</fullName>
    </submittedName>
</protein>
<accession>A0ABS8D411</accession>
<dbReference type="SUPFAM" id="SSF56801">
    <property type="entry name" value="Acetyl-CoA synthetase-like"/>
    <property type="match status" value="1"/>
</dbReference>
<dbReference type="InterPro" id="IPR045851">
    <property type="entry name" value="AMP-bd_C_sf"/>
</dbReference>